<comment type="caution">
    <text evidence="3">The sequence shown here is derived from an EMBL/GenBank/DDBJ whole genome shotgun (WGS) entry which is preliminary data.</text>
</comment>
<dbReference type="InterPro" id="IPR050483">
    <property type="entry name" value="CoA-transferase_III_domain"/>
</dbReference>
<dbReference type="Gene3D" id="3.30.1540.10">
    <property type="entry name" value="formyl-coa transferase, domain 3"/>
    <property type="match status" value="1"/>
</dbReference>
<name>A0ABW2TJA6_9PSEU</name>
<dbReference type="Proteomes" id="UP001596512">
    <property type="component" value="Unassembled WGS sequence"/>
</dbReference>
<feature type="compositionally biased region" description="Pro residues" evidence="2">
    <location>
        <begin position="386"/>
        <end position="395"/>
    </location>
</feature>
<evidence type="ECO:0000313" key="4">
    <source>
        <dbReference type="Proteomes" id="UP001596512"/>
    </source>
</evidence>
<evidence type="ECO:0000313" key="3">
    <source>
        <dbReference type="EMBL" id="MFC7613591.1"/>
    </source>
</evidence>
<organism evidence="3 4">
    <name type="scientific">Actinokineospora soli</name>
    <dbReference type="NCBI Taxonomy" id="1048753"/>
    <lineage>
        <taxon>Bacteria</taxon>
        <taxon>Bacillati</taxon>
        <taxon>Actinomycetota</taxon>
        <taxon>Actinomycetes</taxon>
        <taxon>Pseudonocardiales</taxon>
        <taxon>Pseudonocardiaceae</taxon>
        <taxon>Actinokineospora</taxon>
    </lineage>
</organism>
<accession>A0ABW2TJA6</accession>
<evidence type="ECO:0000256" key="2">
    <source>
        <dbReference type="SAM" id="MobiDB-lite"/>
    </source>
</evidence>
<feature type="region of interest" description="Disordered" evidence="2">
    <location>
        <begin position="327"/>
        <end position="395"/>
    </location>
</feature>
<sequence length="395" mass="41569">MRPLDGVLVVSLEQAVAVPYATRLLADLGARVIKVERPDGGDFARHYDPACGEVSSYFAWTNVGKESLAIDLKHPLGAAVVRDLVARADVVTCNLSPGAARRLDLSADTLRARHPALVVAELSSYGDGGPYRDRKAFDALVQSETGLIAATGTGPSMARAGISVADIAAGVQLHAAILAALLRRHRTGEGTTLRLTLMEALAEWMHQPLLYALGTGTNPAREGAHHPTIAPYGPVACKTGAVHLAVQNDGQWRRLCALAGRPDLADKYPTVTERVTHRAEVHAELQPYFDSRDADAALTALDAADVPAARTREVADLRTHPQLAARDRWQAVPVPGGTAPMLQPPSTPTPGTGPPPPSPPRAPTPTPSSPGSVTPRPPSATQAPSETPPPPSPME</sequence>
<dbReference type="InterPro" id="IPR023606">
    <property type="entry name" value="CoA-Trfase_III_dom_1_sf"/>
</dbReference>
<dbReference type="GO" id="GO:0016740">
    <property type="term" value="F:transferase activity"/>
    <property type="evidence" value="ECO:0007669"/>
    <property type="project" value="UniProtKB-KW"/>
</dbReference>
<dbReference type="EMBL" id="JBHTEY010000004">
    <property type="protein sequence ID" value="MFC7613591.1"/>
    <property type="molecule type" value="Genomic_DNA"/>
</dbReference>
<keyword evidence="1 3" id="KW-0808">Transferase</keyword>
<dbReference type="SUPFAM" id="SSF89796">
    <property type="entry name" value="CoA-transferase family III (CaiB/BaiF)"/>
    <property type="match status" value="1"/>
</dbReference>
<dbReference type="InterPro" id="IPR003673">
    <property type="entry name" value="CoA-Trfase_fam_III"/>
</dbReference>
<protein>
    <submittedName>
        <fullName evidence="3">CaiB/BaiF CoA transferase family protein</fullName>
    </submittedName>
</protein>
<dbReference type="InterPro" id="IPR044855">
    <property type="entry name" value="CoA-Trfase_III_dom3_sf"/>
</dbReference>
<dbReference type="Pfam" id="PF02515">
    <property type="entry name" value="CoA_transf_3"/>
    <property type="match status" value="1"/>
</dbReference>
<keyword evidence="4" id="KW-1185">Reference proteome</keyword>
<evidence type="ECO:0000256" key="1">
    <source>
        <dbReference type="ARBA" id="ARBA00022679"/>
    </source>
</evidence>
<feature type="compositionally biased region" description="Low complexity" evidence="2">
    <location>
        <begin position="369"/>
        <end position="385"/>
    </location>
</feature>
<reference evidence="4" key="1">
    <citation type="journal article" date="2019" name="Int. J. Syst. Evol. Microbiol.">
        <title>The Global Catalogue of Microorganisms (GCM) 10K type strain sequencing project: providing services to taxonomists for standard genome sequencing and annotation.</title>
        <authorList>
            <consortium name="The Broad Institute Genomics Platform"/>
            <consortium name="The Broad Institute Genome Sequencing Center for Infectious Disease"/>
            <person name="Wu L."/>
            <person name="Ma J."/>
        </authorList>
    </citation>
    <scope>NUCLEOTIDE SEQUENCE [LARGE SCALE GENOMIC DNA]</scope>
    <source>
        <strain evidence="4">JCM 17695</strain>
    </source>
</reference>
<proteinExistence type="predicted"/>
<feature type="compositionally biased region" description="Pro residues" evidence="2">
    <location>
        <begin position="342"/>
        <end position="368"/>
    </location>
</feature>
<dbReference type="PANTHER" id="PTHR48207">
    <property type="entry name" value="SUCCINATE--HYDROXYMETHYLGLUTARATE COA-TRANSFERASE"/>
    <property type="match status" value="1"/>
</dbReference>
<gene>
    <name evidence="3" type="ORF">ACFQV2_08230</name>
</gene>
<dbReference type="Gene3D" id="3.40.50.10540">
    <property type="entry name" value="Crotonobetainyl-coa:carnitine coa-transferase, domain 1"/>
    <property type="match status" value="1"/>
</dbReference>
<dbReference type="PANTHER" id="PTHR48207:SF3">
    <property type="entry name" value="SUCCINATE--HYDROXYMETHYLGLUTARATE COA-TRANSFERASE"/>
    <property type="match status" value="1"/>
</dbReference>